<evidence type="ECO:0000256" key="7">
    <source>
        <dbReference type="ARBA" id="ARBA00023209"/>
    </source>
</evidence>
<evidence type="ECO:0000256" key="5">
    <source>
        <dbReference type="ARBA" id="ARBA00022777"/>
    </source>
</evidence>
<keyword evidence="4" id="KW-0547">Nucleotide-binding</keyword>
<dbReference type="EC" id="2.7.1.-" evidence="10"/>
<accession>A0A8H2QSV9</accession>
<keyword evidence="7" id="KW-0594">Phospholipid biosynthesis</keyword>
<name>A0A8H2QSV9_9FIRM</name>
<dbReference type="PROSITE" id="PS50146">
    <property type="entry name" value="DAGK"/>
    <property type="match status" value="1"/>
</dbReference>
<keyword evidence="3 10" id="KW-0808">Transferase</keyword>
<dbReference type="InterPro" id="IPR017438">
    <property type="entry name" value="ATP-NAD_kinase_N"/>
</dbReference>
<dbReference type="PANTHER" id="PTHR12358">
    <property type="entry name" value="SPHINGOSINE KINASE"/>
    <property type="match status" value="1"/>
</dbReference>
<dbReference type="InterPro" id="IPR045540">
    <property type="entry name" value="YegS/DAGK_C"/>
</dbReference>
<proteinExistence type="inferred from homology"/>
<dbReference type="Pfam" id="PF00781">
    <property type="entry name" value="DAGK_cat"/>
    <property type="match status" value="1"/>
</dbReference>
<dbReference type="Gene3D" id="2.60.200.40">
    <property type="match status" value="1"/>
</dbReference>
<gene>
    <name evidence="10" type="primary">bmrU</name>
    <name evidence="10" type="ORF">NCTC13150_01940</name>
</gene>
<dbReference type="RefSeq" id="WP_131749898.1">
    <property type="nucleotide sequence ID" value="NZ_CAACYI010000001.1"/>
</dbReference>
<reference evidence="10 11" key="1">
    <citation type="submission" date="2019-02" db="EMBL/GenBank/DDBJ databases">
        <authorList>
            <consortium name="Pathogen Informatics"/>
        </authorList>
    </citation>
    <scope>NUCLEOTIDE SEQUENCE [LARGE SCALE GENOMIC DNA]</scope>
    <source>
        <strain evidence="10 11">3012STDY7089603</strain>
    </source>
</reference>
<evidence type="ECO:0000259" key="9">
    <source>
        <dbReference type="PROSITE" id="PS50146"/>
    </source>
</evidence>
<dbReference type="Proteomes" id="UP000377798">
    <property type="component" value="Unassembled WGS sequence"/>
</dbReference>
<evidence type="ECO:0000256" key="8">
    <source>
        <dbReference type="ARBA" id="ARBA00023264"/>
    </source>
</evidence>
<evidence type="ECO:0000256" key="1">
    <source>
        <dbReference type="ARBA" id="ARBA00001946"/>
    </source>
</evidence>
<evidence type="ECO:0000256" key="3">
    <source>
        <dbReference type="ARBA" id="ARBA00022679"/>
    </source>
</evidence>
<evidence type="ECO:0000256" key="2">
    <source>
        <dbReference type="ARBA" id="ARBA00005983"/>
    </source>
</evidence>
<dbReference type="PANTHER" id="PTHR12358:SF54">
    <property type="entry name" value="SPHINGOSINE KINASE RELATED PROTEIN"/>
    <property type="match status" value="1"/>
</dbReference>
<dbReference type="Pfam" id="PF19279">
    <property type="entry name" value="YegS_C"/>
    <property type="match status" value="1"/>
</dbReference>
<evidence type="ECO:0000256" key="6">
    <source>
        <dbReference type="ARBA" id="ARBA00022840"/>
    </source>
</evidence>
<dbReference type="AlphaFoldDB" id="A0A8H2QSV9"/>
<feature type="domain" description="DAGKc" evidence="9">
    <location>
        <begin position="5"/>
        <end position="135"/>
    </location>
</feature>
<keyword evidence="7" id="KW-0444">Lipid biosynthesis</keyword>
<evidence type="ECO:0000313" key="10">
    <source>
        <dbReference type="EMBL" id="VFB17351.1"/>
    </source>
</evidence>
<dbReference type="InterPro" id="IPR001206">
    <property type="entry name" value="Diacylglycerol_kinase_cat_dom"/>
</dbReference>
<dbReference type="InterPro" id="IPR016064">
    <property type="entry name" value="NAD/diacylglycerol_kinase_sf"/>
</dbReference>
<organism evidence="10 11">
    <name type="scientific">Urinicoccus massiliensis</name>
    <dbReference type="NCBI Taxonomy" id="1723382"/>
    <lineage>
        <taxon>Bacteria</taxon>
        <taxon>Bacillati</taxon>
        <taxon>Bacillota</taxon>
        <taxon>Tissierellia</taxon>
        <taxon>Tissierellales</taxon>
        <taxon>Peptoniphilaceae</taxon>
        <taxon>Urinicoccus</taxon>
    </lineage>
</organism>
<dbReference type="GO" id="GO:0005524">
    <property type="term" value="F:ATP binding"/>
    <property type="evidence" value="ECO:0007669"/>
    <property type="project" value="UniProtKB-KW"/>
</dbReference>
<keyword evidence="7" id="KW-0443">Lipid metabolism</keyword>
<evidence type="ECO:0000256" key="4">
    <source>
        <dbReference type="ARBA" id="ARBA00022741"/>
    </source>
</evidence>
<keyword evidence="11" id="KW-1185">Reference proteome</keyword>
<protein>
    <submittedName>
        <fullName evidence="10">Lipid kinase BmrU</fullName>
        <ecNumber evidence="10">2.7.1.-</ecNumber>
    </submittedName>
</protein>
<dbReference type="Gene3D" id="3.40.50.10330">
    <property type="entry name" value="Probable inorganic polyphosphate/atp-NAD kinase, domain 1"/>
    <property type="match status" value="1"/>
</dbReference>
<dbReference type="EMBL" id="CAACYI010000001">
    <property type="protein sequence ID" value="VFB17351.1"/>
    <property type="molecule type" value="Genomic_DNA"/>
</dbReference>
<keyword evidence="8" id="KW-1208">Phospholipid metabolism</keyword>
<sequence length="299" mass="34185">MTHREKIENILFILNSHAGTGKIEQIKREIQESCKFYGLHDFYIEKKDPDQASRAIVDQADQVDLVVSVGGDGSNFWTLNALMKTRQRNLGLIPLGTGNDFAHALGLKKSIRSQVEAYKKAEKKDIYIGKIQDYYFLNIVSYGFDVCVIENYNQMAKESHKKLAYIRAIFKTIRKDFSKFTQANKDWPFISVLANGSYFGGGLPIAYQASPFKPDLDYIQGHIYKTKDIVRLLAKVFLKNHLTDPAVQLEEKSRQEITTEEEKIFNIDGELLPLKGKILVEKPQEKIQLYGAYKHVKGL</sequence>
<keyword evidence="6" id="KW-0067">ATP-binding</keyword>
<comment type="similarity">
    <text evidence="2">Belongs to the diacylglycerol/lipid kinase family.</text>
</comment>
<dbReference type="GO" id="GO:0016301">
    <property type="term" value="F:kinase activity"/>
    <property type="evidence" value="ECO:0007669"/>
    <property type="project" value="UniProtKB-KW"/>
</dbReference>
<evidence type="ECO:0000313" key="11">
    <source>
        <dbReference type="Proteomes" id="UP000377798"/>
    </source>
</evidence>
<dbReference type="InterPro" id="IPR050187">
    <property type="entry name" value="Lipid_Phosphate_FormReg"/>
</dbReference>
<comment type="cofactor">
    <cofactor evidence="1">
        <name>Mg(2+)</name>
        <dbReference type="ChEBI" id="CHEBI:18420"/>
    </cofactor>
</comment>
<dbReference type="SUPFAM" id="SSF111331">
    <property type="entry name" value="NAD kinase/diacylglycerol kinase-like"/>
    <property type="match status" value="1"/>
</dbReference>
<comment type="caution">
    <text evidence="10">The sequence shown here is derived from an EMBL/GenBank/DDBJ whole genome shotgun (WGS) entry which is preliminary data.</text>
</comment>
<dbReference type="SMART" id="SM00046">
    <property type="entry name" value="DAGKc"/>
    <property type="match status" value="1"/>
</dbReference>
<dbReference type="GO" id="GO:0008654">
    <property type="term" value="P:phospholipid biosynthetic process"/>
    <property type="evidence" value="ECO:0007669"/>
    <property type="project" value="UniProtKB-KW"/>
</dbReference>
<keyword evidence="5 10" id="KW-0418">Kinase</keyword>